<proteinExistence type="predicted"/>
<evidence type="ECO:0000313" key="2">
    <source>
        <dbReference type="EMBL" id="KFG48574.1"/>
    </source>
</evidence>
<accession>A0A086KW06</accession>
<sequence length="510" mass="58596">MPQSRHFYGLYALFIVLVLCWWLVPWHFTRFKVTAEKSVMDWPFAEDGTRNTMTAPHFTHLASYSDAVDVFQETALLHDSELSQHAPRFEEKTLPNDTSRYTAMVQKIADATSPPSGVDFWEATETAATMNSARYEELKDYKRRRDGWFISKAASGLKRKEKPSREEIEFREKQSRYKKNNIVQFMAEHDTDQLQQASITYQSINPPIEQYMQMINSARRDRVNIHVTPAPATLPDPSVAYTPFHKEIAKQKNLEKKFRVHYMTGGGRKSNFFYNLEDDCYWKVQADGTTDCVMAKELTDKPHHDPAISVAIDQTGMFDTLEEATAAISLQCTDFYLEKTTWTYYCLPAFSDLRPDDFKRMKRYKNRTNEYWYHRWAVEKAQELHIPELHRPPRPTAGVPPPHRDANYNPVVAKLLHREEAKQAKKQFVLQTAAFLKENHPEPDAVISAANAQYPLQEGPIIVKSSGYTVEQAPALDVEPMAMLAAVNKKFAEFVATTVLSESVDSSQSS</sequence>
<feature type="transmembrane region" description="Helical" evidence="1">
    <location>
        <begin position="7"/>
        <end position="28"/>
    </location>
</feature>
<dbReference type="OrthoDB" id="329724at2759"/>
<name>A0A086KW06_TOXGO</name>
<organism evidence="2 3">
    <name type="scientific">Toxoplasma gondii GAB2-2007-GAL-DOM2</name>
    <dbReference type="NCBI Taxonomy" id="1130820"/>
    <lineage>
        <taxon>Eukaryota</taxon>
        <taxon>Sar</taxon>
        <taxon>Alveolata</taxon>
        <taxon>Apicomplexa</taxon>
        <taxon>Conoidasida</taxon>
        <taxon>Coccidia</taxon>
        <taxon>Eucoccidiorida</taxon>
        <taxon>Eimeriorina</taxon>
        <taxon>Sarcocystidae</taxon>
        <taxon>Toxoplasma</taxon>
    </lineage>
</organism>
<dbReference type="AlphaFoldDB" id="A0A086KW06"/>
<evidence type="ECO:0000256" key="1">
    <source>
        <dbReference type="SAM" id="Phobius"/>
    </source>
</evidence>
<comment type="caution">
    <text evidence="2">The sequence shown here is derived from an EMBL/GenBank/DDBJ whole genome shotgun (WGS) entry which is preliminary data.</text>
</comment>
<dbReference type="EMBL" id="AHZU02000092">
    <property type="protein sequence ID" value="KFG48574.1"/>
    <property type="molecule type" value="Genomic_DNA"/>
</dbReference>
<gene>
    <name evidence="2" type="ORF">TGDOM2_231780</name>
</gene>
<keyword evidence="1" id="KW-1133">Transmembrane helix</keyword>
<evidence type="ECO:0000313" key="3">
    <source>
        <dbReference type="Proteomes" id="UP000028837"/>
    </source>
</evidence>
<reference evidence="2 3" key="1">
    <citation type="submission" date="2014-02" db="EMBL/GenBank/DDBJ databases">
        <authorList>
            <person name="Sibley D."/>
            <person name="Venepally P."/>
            <person name="Karamycheva S."/>
            <person name="Hadjithomas M."/>
            <person name="Khan A."/>
            <person name="Brunk B."/>
            <person name="Roos D."/>
            <person name="Caler E."/>
            <person name="Lorenzi H."/>
        </authorList>
    </citation>
    <scope>NUCLEOTIDE SEQUENCE [LARGE SCALE GENOMIC DNA]</scope>
    <source>
        <strain evidence="2 3">GAB2-2007-GAL-DOM2</strain>
    </source>
</reference>
<keyword evidence="1" id="KW-0472">Membrane</keyword>
<protein>
    <submittedName>
        <fullName evidence="2">Putative transmembrane protein</fullName>
    </submittedName>
</protein>
<dbReference type="Proteomes" id="UP000028837">
    <property type="component" value="Unassembled WGS sequence"/>
</dbReference>
<dbReference type="VEuPathDB" id="ToxoDB:TGDOM2_231780"/>
<keyword evidence="1 2" id="KW-0812">Transmembrane</keyword>